<evidence type="ECO:0000313" key="3">
    <source>
        <dbReference type="Proteomes" id="UP000032352"/>
    </source>
</evidence>
<organism evidence="2 3">
    <name type="scientific">Thalassomonas viridans</name>
    <dbReference type="NCBI Taxonomy" id="137584"/>
    <lineage>
        <taxon>Bacteria</taxon>
        <taxon>Pseudomonadati</taxon>
        <taxon>Pseudomonadota</taxon>
        <taxon>Gammaproteobacteria</taxon>
        <taxon>Alteromonadales</taxon>
        <taxon>Colwelliaceae</taxon>
        <taxon>Thalassomonas</taxon>
    </lineage>
</organism>
<dbReference type="Proteomes" id="UP000032352">
    <property type="component" value="Chromosome"/>
</dbReference>
<accession>A0AAE9ZAG6</accession>
<reference evidence="2 3" key="1">
    <citation type="journal article" date="2015" name="Genome Announc.">
        <title>Draft Genome Sequences of Marine Isolates of Thalassomonas viridans and Thalassomonas actiniarum.</title>
        <authorList>
            <person name="Olonade I."/>
            <person name="van Zyl L.J."/>
            <person name="Trindade M."/>
        </authorList>
    </citation>
    <scope>NUCLEOTIDE SEQUENCE [LARGE SCALE GENOMIC DNA]</scope>
    <source>
        <strain evidence="2 3">XOM25</strain>
    </source>
</reference>
<evidence type="ECO:0000256" key="1">
    <source>
        <dbReference type="SAM" id="SignalP"/>
    </source>
</evidence>
<dbReference type="EMBL" id="CP059733">
    <property type="protein sequence ID" value="WDE08168.1"/>
    <property type="molecule type" value="Genomic_DNA"/>
</dbReference>
<feature type="signal peptide" evidence="1">
    <location>
        <begin position="1"/>
        <end position="19"/>
    </location>
</feature>
<dbReference type="Pfam" id="PF17263">
    <property type="entry name" value="DUF5329"/>
    <property type="match status" value="1"/>
</dbReference>
<keyword evidence="1" id="KW-0732">Signal</keyword>
<keyword evidence="3" id="KW-1185">Reference proteome</keyword>
<dbReference type="AlphaFoldDB" id="A0AAE9ZAG6"/>
<proteinExistence type="predicted"/>
<feature type="chain" id="PRO_5042172453" evidence="1">
    <location>
        <begin position="20"/>
        <end position="115"/>
    </location>
</feature>
<protein>
    <submittedName>
        <fullName evidence="2">DUF5329 family protein</fullName>
    </submittedName>
</protein>
<dbReference type="KEGG" id="tvd:SG34_007325"/>
<evidence type="ECO:0000313" key="2">
    <source>
        <dbReference type="EMBL" id="WDE08168.1"/>
    </source>
</evidence>
<dbReference type="InterPro" id="IPR035242">
    <property type="entry name" value="DUF5329"/>
</dbReference>
<reference evidence="2 3" key="2">
    <citation type="journal article" date="2022" name="Mar. Drugs">
        <title>Bioassay-Guided Fractionation Leads to the Detection of Cholic Acid Generated by the Rare Thalassomonas sp.</title>
        <authorList>
            <person name="Pheiffer F."/>
            <person name="Schneider Y.K."/>
            <person name="Hansen E.H."/>
            <person name="Andersen J.H."/>
            <person name="Isaksson J."/>
            <person name="Busche T."/>
            <person name="R C."/>
            <person name="Kalinowski J."/>
            <person name="Zyl L.V."/>
            <person name="Trindade M."/>
        </authorList>
    </citation>
    <scope>NUCLEOTIDE SEQUENCE [LARGE SCALE GENOMIC DNA]</scope>
    <source>
        <strain evidence="2 3">XOM25</strain>
    </source>
</reference>
<name>A0AAE9ZAG6_9GAMM</name>
<sequence>MSFKVFAVAFAALATQAQAATKGEIDHLLNYVKTTECRYERNGTMHNGAEAVQHISKKYRYYKDDIESAEDFIKYSATKSKMSGKYYKVHCRDQAPVKSRDWLFAELAQYRASQK</sequence>
<gene>
    <name evidence="2" type="ORF">SG34_007325</name>
</gene>